<dbReference type="KEGG" id="panr:A7J50_0259"/>
<accession>A0A172YUA8</accession>
<dbReference type="STRING" id="219572.A7J50_0259"/>
<proteinExistence type="predicted"/>
<evidence type="ECO:0000313" key="2">
    <source>
        <dbReference type="Proteomes" id="UP000077829"/>
    </source>
</evidence>
<dbReference type="PATRIC" id="fig|219572.3.peg.263"/>
<dbReference type="EMBL" id="CP015600">
    <property type="protein sequence ID" value="ANF83710.1"/>
    <property type="molecule type" value="Genomic_DNA"/>
</dbReference>
<organism evidence="1 2">
    <name type="scientific">Pseudomonas antarctica</name>
    <dbReference type="NCBI Taxonomy" id="219572"/>
    <lineage>
        <taxon>Bacteria</taxon>
        <taxon>Pseudomonadati</taxon>
        <taxon>Pseudomonadota</taxon>
        <taxon>Gammaproteobacteria</taxon>
        <taxon>Pseudomonadales</taxon>
        <taxon>Pseudomonadaceae</taxon>
        <taxon>Pseudomonas</taxon>
    </lineage>
</organism>
<evidence type="ECO:0000313" key="1">
    <source>
        <dbReference type="EMBL" id="ANF83710.1"/>
    </source>
</evidence>
<dbReference type="RefSeq" id="WP_082895809.1">
    <property type="nucleotide sequence ID" value="NZ_CP015600.1"/>
</dbReference>
<dbReference type="SUPFAM" id="SSF52141">
    <property type="entry name" value="Uracil-DNA glycosylase-like"/>
    <property type="match status" value="1"/>
</dbReference>
<reference evidence="1 2" key="1">
    <citation type="submission" date="2016-05" db="EMBL/GenBank/DDBJ databases">
        <title>Complete genome sequence of Pseudomonas antarctica PAMC 27494.</title>
        <authorList>
            <person name="Lee J."/>
        </authorList>
    </citation>
    <scope>NUCLEOTIDE SEQUENCE [LARGE SCALE GENOMIC DNA]</scope>
    <source>
        <strain evidence="1 2">PAMC 27494</strain>
    </source>
</reference>
<protein>
    <submittedName>
        <fullName evidence="1">Uracil-DNA glycosylase</fullName>
    </submittedName>
</protein>
<name>A0A172YUA8_9PSED</name>
<dbReference type="InterPro" id="IPR036895">
    <property type="entry name" value="Uracil-DNA_glycosylase-like_sf"/>
</dbReference>
<gene>
    <name evidence="1" type="ORF">A7J50_0259</name>
</gene>
<sequence length="220" mass="24574">MTPKNFVNALSSLHIENTFNPYSDTCPVFDNANASKIRKNSLLKLVEAASKADIDSIWIGRDLGYRGGRRTGLALTDDVNIDRHAHRWGIEIPRVTNGAPVSERTAAVIWSALEKIEDNIFLWNVFPLHPFIAGNVFTNRTHNSTERKIGEAILCELISTIKPRKIIAIGNDASVSASKLTSKIEINKFRHPSYGGQTIFLEQVSKAYEINFHPLQSSLF</sequence>
<dbReference type="Gene3D" id="3.40.470.10">
    <property type="entry name" value="Uracil-DNA glycosylase-like domain"/>
    <property type="match status" value="1"/>
</dbReference>
<dbReference type="Proteomes" id="UP000077829">
    <property type="component" value="Chromosome"/>
</dbReference>
<dbReference type="CDD" id="cd10035">
    <property type="entry name" value="UDG_like"/>
    <property type="match status" value="1"/>
</dbReference>
<dbReference type="AlphaFoldDB" id="A0A172YUA8"/>